<reference evidence="4 5" key="1">
    <citation type="submission" date="2021-06" db="EMBL/GenBank/DDBJ databases">
        <title>Gemonas diversity in paddy soil.</title>
        <authorList>
            <person name="Liu G."/>
        </authorList>
    </citation>
    <scope>NUCLEOTIDE SEQUENCE [LARGE SCALE GENOMIC DNA]</scope>
    <source>
        <strain evidence="4 5">RG29</strain>
    </source>
</reference>
<keyword evidence="2" id="KW-0378">Hydrolase</keyword>
<evidence type="ECO:0000313" key="4">
    <source>
        <dbReference type="EMBL" id="QWV99206.1"/>
    </source>
</evidence>
<dbReference type="PANTHER" id="PTHR11080">
    <property type="entry name" value="PYRAZINAMIDASE/NICOTINAMIDASE"/>
    <property type="match status" value="1"/>
</dbReference>
<name>A0ABX8JQ56_9BACT</name>
<dbReference type="EMBL" id="CP076724">
    <property type="protein sequence ID" value="QWV99206.1"/>
    <property type="molecule type" value="Genomic_DNA"/>
</dbReference>
<dbReference type="Pfam" id="PF00857">
    <property type="entry name" value="Isochorismatase"/>
    <property type="match status" value="1"/>
</dbReference>
<keyword evidence="5" id="KW-1185">Reference proteome</keyword>
<dbReference type="InterPro" id="IPR052347">
    <property type="entry name" value="Isochorismatase_Nicotinamidase"/>
</dbReference>
<feature type="domain" description="Isochorismatase-like" evidence="3">
    <location>
        <begin position="6"/>
        <end position="189"/>
    </location>
</feature>
<proteinExistence type="inferred from homology"/>
<evidence type="ECO:0000313" key="5">
    <source>
        <dbReference type="Proteomes" id="UP000683493"/>
    </source>
</evidence>
<sequence>MLRRGALLVVDVQLDFCPGGALAVPEGDQVVPPLNRYLELFKQSSAPVFASRDWHPAQSKHFKEQGGIWPPHCVQGSAGAEFHPGLLLPEGTIVISKGMSSWDNGYSALQGVTENGTPFAMLLRRMEMDRLYVGGLATDYCVKESVLEALKEGFAVTVLTDAIRGVEVEPGDSERALQEMWGAGAEQATFASVRGDLQAKVASRPPARTD</sequence>
<dbReference type="CDD" id="cd01011">
    <property type="entry name" value="nicotinamidase"/>
    <property type="match status" value="1"/>
</dbReference>
<dbReference type="PANTHER" id="PTHR11080:SF2">
    <property type="entry name" value="LD05707P"/>
    <property type="match status" value="1"/>
</dbReference>
<organism evidence="4 5">
    <name type="scientific">Geomonas diazotrophica</name>
    <dbReference type="NCBI Taxonomy" id="2843197"/>
    <lineage>
        <taxon>Bacteria</taxon>
        <taxon>Pseudomonadati</taxon>
        <taxon>Thermodesulfobacteriota</taxon>
        <taxon>Desulfuromonadia</taxon>
        <taxon>Geobacterales</taxon>
        <taxon>Geobacteraceae</taxon>
        <taxon>Geomonas</taxon>
    </lineage>
</organism>
<gene>
    <name evidence="4" type="ORF">KP005_07985</name>
</gene>
<accession>A0ABX8JQ56</accession>
<dbReference type="Proteomes" id="UP000683493">
    <property type="component" value="Chromosome"/>
</dbReference>
<evidence type="ECO:0000256" key="2">
    <source>
        <dbReference type="ARBA" id="ARBA00022801"/>
    </source>
</evidence>
<evidence type="ECO:0000256" key="1">
    <source>
        <dbReference type="ARBA" id="ARBA00006336"/>
    </source>
</evidence>
<comment type="similarity">
    <text evidence="1">Belongs to the isochorismatase family.</text>
</comment>
<dbReference type="InterPro" id="IPR000868">
    <property type="entry name" value="Isochorismatase-like_dom"/>
</dbReference>
<protein>
    <submittedName>
        <fullName evidence="4">Nicotinamidase</fullName>
    </submittedName>
</protein>
<evidence type="ECO:0000259" key="3">
    <source>
        <dbReference type="Pfam" id="PF00857"/>
    </source>
</evidence>